<organism evidence="4 5">
    <name type="scientific">Suhomyces tanzawaensis NRRL Y-17324</name>
    <dbReference type="NCBI Taxonomy" id="984487"/>
    <lineage>
        <taxon>Eukaryota</taxon>
        <taxon>Fungi</taxon>
        <taxon>Dikarya</taxon>
        <taxon>Ascomycota</taxon>
        <taxon>Saccharomycotina</taxon>
        <taxon>Pichiomycetes</taxon>
        <taxon>Debaryomycetaceae</taxon>
        <taxon>Suhomyces</taxon>
    </lineage>
</organism>
<reference evidence="5" key="1">
    <citation type="submission" date="2016-05" db="EMBL/GenBank/DDBJ databases">
        <title>Comparative genomics of biotechnologically important yeasts.</title>
        <authorList>
            <consortium name="DOE Joint Genome Institute"/>
            <person name="Riley R."/>
            <person name="Haridas S."/>
            <person name="Wolfe K.H."/>
            <person name="Lopes M.R."/>
            <person name="Hittinger C.T."/>
            <person name="Goker M."/>
            <person name="Salamov A."/>
            <person name="Wisecaver J."/>
            <person name="Long T.M."/>
            <person name="Aerts A.L."/>
            <person name="Barry K."/>
            <person name="Choi C."/>
            <person name="Clum A."/>
            <person name="Coughlan A.Y."/>
            <person name="Deshpande S."/>
            <person name="Douglass A.P."/>
            <person name="Hanson S.J."/>
            <person name="Klenk H.-P."/>
            <person name="Labutti K."/>
            <person name="Lapidus A."/>
            <person name="Lindquist E."/>
            <person name="Lipzen A."/>
            <person name="Meier-Kolthoff J.P."/>
            <person name="Ohm R.A."/>
            <person name="Otillar R.P."/>
            <person name="Pangilinan J."/>
            <person name="Peng Y."/>
            <person name="Rokas A."/>
            <person name="Rosa C.A."/>
            <person name="Scheuner C."/>
            <person name="Sibirny A.A."/>
            <person name="Slot J.C."/>
            <person name="Stielow J.B."/>
            <person name="Sun H."/>
            <person name="Kurtzman C.P."/>
            <person name="Blackwell M."/>
            <person name="Grigoriev I.V."/>
            <person name="Jeffries T.W."/>
        </authorList>
    </citation>
    <scope>NUCLEOTIDE SEQUENCE [LARGE SCALE GENOMIC DNA]</scope>
    <source>
        <strain evidence="5">NRRL Y-17324</strain>
    </source>
</reference>
<feature type="compositionally biased region" description="Polar residues" evidence="2">
    <location>
        <begin position="587"/>
        <end position="608"/>
    </location>
</feature>
<sequence length="809" mass="90446">MTFDHNNPLQVSLPYVFTNPQDYPTEVMASRFQAWRSIIKDLVSYLKEYASVQEEIVRQQMRLQQAVGTSTAPPTSLGHSAHHNNAATARKEELNAINKFFLPIGNGSIQDIPSILTKFHQQNVTNASKTLKEINNVIIPKLEELRKDLQVKIKEIKNLQNDFKTSLGKEITETKALMNQYQQAITASNKLDDGSSQHHVDGSSDHGKNDPYLVKIRLDRQLKRQLNEENYLYQAYANLQNAGGNLESIVVLEIQNYLSQFLNLLNTENSSLPEFLLPNFNNGFLSKEATFEWNSFISRNLPSNSIASAAIGNNSFAIKAGTFIDLSFPSRKVADLNVPNFDSTLNAAVREGFLERRSKYLKSYSSGWYVLTCNYLHEFKTADRKKDQQPAMSLPLDSCTVTEHSKDDGKTGGVYKFILSSKLANGLMHRTHNWVFRTDTYKSMINWYSDIKALTSLPTPSSRARYLSKKKGTETTTTSKRLSRNSSVLSSGTAARSIKSGLTNASPPHGESHVNGKQRPLSQATSILNAHRLSSTFSQKNNQSPRLANMINSDGTIITPVDTFDDEAKSPEQPGHTHEQRDHENKQPSQSQVKNAQPSVPFPNQQFLTPQQNYPYYLAPQPGQAQPQQFYDPVQQQYFTLTPSMPNQGQHPQPQYFPASPQPNTQQQQFVSVPQTAQAPQVPGSPGVPSQPIAINTANYFPQYVQANGGPAQFGEALPYPAHLQPVITSTDRLSINEDRNGGEHEKLNKEHTFANNDVPDEVSTLQSNVVRDELRDDVDDDEDDDDEDDDDEVAELADADSPVTSLLM</sequence>
<dbReference type="InterPro" id="IPR027267">
    <property type="entry name" value="AH/BAR_dom_sf"/>
</dbReference>
<dbReference type="InterPro" id="IPR046868">
    <property type="entry name" value="BAR_4"/>
</dbReference>
<dbReference type="SUPFAM" id="SSF50729">
    <property type="entry name" value="PH domain-like"/>
    <property type="match status" value="1"/>
</dbReference>
<dbReference type="Gene3D" id="2.30.29.30">
    <property type="entry name" value="Pleckstrin-homology domain (PH domain)/Phosphotyrosine-binding domain (PTB)"/>
    <property type="match status" value="1"/>
</dbReference>
<feature type="compositionally biased region" description="Basic and acidic residues" evidence="2">
    <location>
        <begin position="190"/>
        <end position="208"/>
    </location>
</feature>
<evidence type="ECO:0000259" key="3">
    <source>
        <dbReference type="PROSITE" id="PS50003"/>
    </source>
</evidence>
<dbReference type="SMART" id="SM00233">
    <property type="entry name" value="PH"/>
    <property type="match status" value="1"/>
</dbReference>
<dbReference type="InterPro" id="IPR011993">
    <property type="entry name" value="PH-like_dom_sf"/>
</dbReference>
<name>A0A1E4SQY1_9ASCO</name>
<feature type="compositionally biased region" description="Acidic residues" evidence="2">
    <location>
        <begin position="776"/>
        <end position="799"/>
    </location>
</feature>
<dbReference type="InterPro" id="IPR043453">
    <property type="entry name" value="Slm1_PH"/>
</dbReference>
<dbReference type="PANTHER" id="PTHR31941">
    <property type="entry name" value="CYTOSKELETAL SIGNALING PROTEIN SLM1"/>
    <property type="match status" value="1"/>
</dbReference>
<feature type="region of interest" description="Disordered" evidence="2">
    <location>
        <begin position="463"/>
        <end position="519"/>
    </location>
</feature>
<feature type="region of interest" description="Disordered" evidence="2">
    <location>
        <begin position="189"/>
        <end position="208"/>
    </location>
</feature>
<evidence type="ECO:0000313" key="5">
    <source>
        <dbReference type="Proteomes" id="UP000094285"/>
    </source>
</evidence>
<feature type="domain" description="PH" evidence="3">
    <location>
        <begin position="347"/>
        <end position="456"/>
    </location>
</feature>
<dbReference type="PANTHER" id="PTHR31941:SF16">
    <property type="entry name" value="PHOSPHATIDYLINOSITOL 4,5-BISPHOSPHATE-BINDING PROTEIN SLM1-RELATED"/>
    <property type="match status" value="1"/>
</dbReference>
<evidence type="ECO:0000256" key="2">
    <source>
        <dbReference type="SAM" id="MobiDB-lite"/>
    </source>
</evidence>
<dbReference type="EMBL" id="KV453909">
    <property type="protein sequence ID" value="ODV81905.1"/>
    <property type="molecule type" value="Genomic_DNA"/>
</dbReference>
<dbReference type="PROSITE" id="PS50003">
    <property type="entry name" value="PH_DOMAIN"/>
    <property type="match status" value="1"/>
</dbReference>
<protein>
    <recommendedName>
        <fullName evidence="3">PH domain-containing protein</fullName>
    </recommendedName>
</protein>
<dbReference type="Pfam" id="PF20399">
    <property type="entry name" value="PH_20"/>
    <property type="match status" value="1"/>
</dbReference>
<feature type="compositionally biased region" description="Basic and acidic residues" evidence="2">
    <location>
        <begin position="566"/>
        <end position="586"/>
    </location>
</feature>
<evidence type="ECO:0000256" key="1">
    <source>
        <dbReference type="ARBA" id="ARBA00022553"/>
    </source>
</evidence>
<evidence type="ECO:0000313" key="4">
    <source>
        <dbReference type="EMBL" id="ODV81905.1"/>
    </source>
</evidence>
<keyword evidence="5" id="KW-1185">Reference proteome</keyword>
<dbReference type="STRING" id="984487.A0A1E4SQY1"/>
<dbReference type="Gene3D" id="1.20.1270.60">
    <property type="entry name" value="Arfaptin homology (AH) domain/BAR domain"/>
    <property type="match status" value="1"/>
</dbReference>
<dbReference type="FunFam" id="2.30.29.30:FF:000328">
    <property type="entry name" value="Phosphatidylinositol 4,5-bisphosphate-binding protein SLM1"/>
    <property type="match status" value="1"/>
</dbReference>
<feature type="region of interest" description="Disordered" evidence="2">
    <location>
        <begin position="557"/>
        <end position="608"/>
    </location>
</feature>
<dbReference type="RefSeq" id="XP_020067027.1">
    <property type="nucleotide sequence ID" value="XM_020209158.1"/>
</dbReference>
<dbReference type="GeneID" id="30983294"/>
<proteinExistence type="predicted"/>
<accession>A0A1E4SQY1</accession>
<keyword evidence="1" id="KW-0597">Phosphoprotein</keyword>
<dbReference type="CDD" id="cd13311">
    <property type="entry name" value="PH_Slm1"/>
    <property type="match status" value="1"/>
</dbReference>
<dbReference type="OrthoDB" id="5598057at2759"/>
<dbReference type="Pfam" id="PF20400">
    <property type="entry name" value="BAR_4"/>
    <property type="match status" value="1"/>
</dbReference>
<dbReference type="InterPro" id="IPR046869">
    <property type="entry name" value="SLM1/RGC1-like_PH"/>
</dbReference>
<dbReference type="AlphaFoldDB" id="A0A1E4SQY1"/>
<dbReference type="InterPro" id="IPR001849">
    <property type="entry name" value="PH_domain"/>
</dbReference>
<dbReference type="Proteomes" id="UP000094285">
    <property type="component" value="Unassembled WGS sequence"/>
</dbReference>
<feature type="compositionally biased region" description="Polar residues" evidence="2">
    <location>
        <begin position="484"/>
        <end position="506"/>
    </location>
</feature>
<gene>
    <name evidence="4" type="ORF">CANTADRAFT_44922</name>
</gene>
<feature type="region of interest" description="Disordered" evidence="2">
    <location>
        <begin position="756"/>
        <end position="809"/>
    </location>
</feature>